<evidence type="ECO:0000313" key="3">
    <source>
        <dbReference type="EMBL" id="KAJ7044368.1"/>
    </source>
</evidence>
<evidence type="ECO:0000256" key="1">
    <source>
        <dbReference type="SAM" id="Phobius"/>
    </source>
</evidence>
<evidence type="ECO:0000313" key="2">
    <source>
        <dbReference type="EMBL" id="KAJ7026214.1"/>
    </source>
</evidence>
<accession>A0AAD6WZ22</accession>
<feature type="transmembrane region" description="Helical" evidence="1">
    <location>
        <begin position="123"/>
        <end position="143"/>
    </location>
</feature>
<organism evidence="2 4">
    <name type="scientific">Mycena alexandri</name>
    <dbReference type="NCBI Taxonomy" id="1745969"/>
    <lineage>
        <taxon>Eukaryota</taxon>
        <taxon>Fungi</taxon>
        <taxon>Dikarya</taxon>
        <taxon>Basidiomycota</taxon>
        <taxon>Agaricomycotina</taxon>
        <taxon>Agaricomycetes</taxon>
        <taxon>Agaricomycetidae</taxon>
        <taxon>Agaricales</taxon>
        <taxon>Marasmiineae</taxon>
        <taxon>Mycenaceae</taxon>
        <taxon>Mycena</taxon>
    </lineage>
</organism>
<proteinExistence type="predicted"/>
<dbReference type="EMBL" id="JARJCM010000007">
    <property type="protein sequence ID" value="KAJ7044368.1"/>
    <property type="molecule type" value="Genomic_DNA"/>
</dbReference>
<gene>
    <name evidence="3" type="ORF">C8F04DRAFT_1174800</name>
    <name evidence="2" type="ORF">C8F04DRAFT_1190757</name>
</gene>
<evidence type="ECO:0000313" key="4">
    <source>
        <dbReference type="Proteomes" id="UP001218188"/>
    </source>
</evidence>
<protein>
    <submittedName>
        <fullName evidence="2">Uncharacterized protein</fullName>
    </submittedName>
</protein>
<dbReference type="AlphaFoldDB" id="A0AAD6WZ22"/>
<keyword evidence="1" id="KW-0472">Membrane</keyword>
<dbReference type="Proteomes" id="UP001218188">
    <property type="component" value="Unassembled WGS sequence"/>
</dbReference>
<keyword evidence="1" id="KW-1133">Transmembrane helix</keyword>
<keyword evidence="4" id="KW-1185">Reference proteome</keyword>
<name>A0AAD6WZ22_9AGAR</name>
<reference evidence="2" key="1">
    <citation type="submission" date="2023-03" db="EMBL/GenBank/DDBJ databases">
        <title>Massive genome expansion in bonnet fungi (Mycena s.s.) driven by repeated elements and novel gene families across ecological guilds.</title>
        <authorList>
            <consortium name="Lawrence Berkeley National Laboratory"/>
            <person name="Harder C.B."/>
            <person name="Miyauchi S."/>
            <person name="Viragh M."/>
            <person name="Kuo A."/>
            <person name="Thoen E."/>
            <person name="Andreopoulos B."/>
            <person name="Lu D."/>
            <person name="Skrede I."/>
            <person name="Drula E."/>
            <person name="Henrissat B."/>
            <person name="Morin E."/>
            <person name="Kohler A."/>
            <person name="Barry K."/>
            <person name="LaButti K."/>
            <person name="Morin E."/>
            <person name="Salamov A."/>
            <person name="Lipzen A."/>
            <person name="Mereny Z."/>
            <person name="Hegedus B."/>
            <person name="Baldrian P."/>
            <person name="Stursova M."/>
            <person name="Weitz H."/>
            <person name="Taylor A."/>
            <person name="Grigoriev I.V."/>
            <person name="Nagy L.G."/>
            <person name="Martin F."/>
            <person name="Kauserud H."/>
        </authorList>
    </citation>
    <scope>NUCLEOTIDE SEQUENCE</scope>
    <source>
        <strain evidence="2">CBHHK200</strain>
    </source>
</reference>
<dbReference type="EMBL" id="JARJCM010000142">
    <property type="protein sequence ID" value="KAJ7026214.1"/>
    <property type="molecule type" value="Genomic_DNA"/>
</dbReference>
<sequence>MLSSHWTYFSTQHPTLAPRGPSDLQDDKPSMPPGLISFIAPEKVDEGTVFLLVVDLLSEFCPWPRTGTCVSQALQQMVYAASGVYTIRSQAENYGIIALRDRTLRAKEDTRDDDGVCEALGDAGVHIFIFYAGFIAVAAVNACGRMRTSRHELASSSQTILPHSRTSFVPNSPLLSSQLLILL</sequence>
<comment type="caution">
    <text evidence="2">The sequence shown here is derived from an EMBL/GenBank/DDBJ whole genome shotgun (WGS) entry which is preliminary data.</text>
</comment>
<keyword evidence="1" id="KW-0812">Transmembrane</keyword>